<feature type="region of interest" description="Disordered" evidence="2">
    <location>
        <begin position="1"/>
        <end position="24"/>
    </location>
</feature>
<gene>
    <name evidence="3" type="ORF">B0I36DRAFT_350919</name>
</gene>
<dbReference type="RefSeq" id="XP_046010180.1">
    <property type="nucleotide sequence ID" value="XM_046156962.1"/>
</dbReference>
<keyword evidence="4" id="KW-1185">Reference proteome</keyword>
<dbReference type="GeneID" id="70186508"/>
<feature type="region of interest" description="Disordered" evidence="2">
    <location>
        <begin position="358"/>
        <end position="405"/>
    </location>
</feature>
<dbReference type="AlphaFoldDB" id="A0A9P8Y4F8"/>
<accession>A0A9P8Y4F8</accession>
<feature type="coiled-coil region" evidence="1">
    <location>
        <begin position="432"/>
        <end position="494"/>
    </location>
</feature>
<feature type="compositionally biased region" description="Polar residues" evidence="2">
    <location>
        <begin position="386"/>
        <end position="396"/>
    </location>
</feature>
<feature type="compositionally biased region" description="Low complexity" evidence="2">
    <location>
        <begin position="332"/>
        <end position="341"/>
    </location>
</feature>
<evidence type="ECO:0000256" key="1">
    <source>
        <dbReference type="SAM" id="Coils"/>
    </source>
</evidence>
<feature type="region of interest" description="Disordered" evidence="2">
    <location>
        <begin position="243"/>
        <end position="346"/>
    </location>
</feature>
<dbReference type="OrthoDB" id="10575769at2759"/>
<feature type="region of interest" description="Disordered" evidence="2">
    <location>
        <begin position="193"/>
        <end position="228"/>
    </location>
</feature>
<dbReference type="Proteomes" id="UP000756346">
    <property type="component" value="Unassembled WGS sequence"/>
</dbReference>
<proteinExistence type="predicted"/>
<name>A0A9P8Y4F8_9PEZI</name>
<protein>
    <submittedName>
        <fullName evidence="3">Uncharacterized protein</fullName>
    </submittedName>
</protein>
<keyword evidence="1" id="KW-0175">Coiled coil</keyword>
<dbReference type="EMBL" id="JAGTJQ010000007">
    <property type="protein sequence ID" value="KAH7027381.1"/>
    <property type="molecule type" value="Genomic_DNA"/>
</dbReference>
<comment type="caution">
    <text evidence="3">The sequence shown here is derived from an EMBL/GenBank/DDBJ whole genome shotgun (WGS) entry which is preliminary data.</text>
</comment>
<feature type="compositionally biased region" description="Basic and acidic residues" evidence="2">
    <location>
        <begin position="197"/>
        <end position="218"/>
    </location>
</feature>
<evidence type="ECO:0000313" key="4">
    <source>
        <dbReference type="Proteomes" id="UP000756346"/>
    </source>
</evidence>
<sequence>MTPLSPRSSKLAKPPPKQKSSATDWRIVGLDLEPSDLPSPANPQLRTILFAPAFTSRDAAQTERFRTNVAVILRAYDYFFDLQELPNFWSRLRTAVSPLYSAANMDAVVKRYVAARRRFVEAAGGSARAGKGLDLVITTLADKLHSNSLRNLCKRNPKDHQFTTRVNLWAKDSKNLDTLLGSLRDPATKKCAAISTDVDRSESKSSPKAEMSKQELPDVAKSPSDGGQWISRWLRSTEADEIAPGDGASAMEPFTSPTVAPMSTWALNKPRPHGAGQLSKDETRLPATARAKRPAARDFMSPDDSKRRAVEASSPYSPQDISGTAVDRVSRRSASVGSSDAYSPAKSFAKPLNMEVEAPARKSKTKILRDNAVAGEENRHGAELVSESSELDSTMAGSERPGIVIGGKTVPAGGTSLSPDGGPAVFRDSEELQRLQQDLLGKTQQIQQVQGALKLANDTADALQQKVIGMGETIAQLDQEKAMLANDLKITRDKLATATAMAPATPTTTVTQVPTVTPDTQLQLKQFAARRDYKGLLAHIAAKLPQMADPIVSSLRQEAGDEQSAAWKALEHVWIALDWAEKQATLSAESL</sequence>
<organism evidence="3 4">
    <name type="scientific">Microdochium trichocladiopsis</name>
    <dbReference type="NCBI Taxonomy" id="1682393"/>
    <lineage>
        <taxon>Eukaryota</taxon>
        <taxon>Fungi</taxon>
        <taxon>Dikarya</taxon>
        <taxon>Ascomycota</taxon>
        <taxon>Pezizomycotina</taxon>
        <taxon>Sordariomycetes</taxon>
        <taxon>Xylariomycetidae</taxon>
        <taxon>Xylariales</taxon>
        <taxon>Microdochiaceae</taxon>
        <taxon>Microdochium</taxon>
    </lineage>
</organism>
<reference evidence="3" key="1">
    <citation type="journal article" date="2021" name="Nat. Commun.">
        <title>Genetic determinants of endophytism in the Arabidopsis root mycobiome.</title>
        <authorList>
            <person name="Mesny F."/>
            <person name="Miyauchi S."/>
            <person name="Thiergart T."/>
            <person name="Pickel B."/>
            <person name="Atanasova L."/>
            <person name="Karlsson M."/>
            <person name="Huettel B."/>
            <person name="Barry K.W."/>
            <person name="Haridas S."/>
            <person name="Chen C."/>
            <person name="Bauer D."/>
            <person name="Andreopoulos W."/>
            <person name="Pangilinan J."/>
            <person name="LaButti K."/>
            <person name="Riley R."/>
            <person name="Lipzen A."/>
            <person name="Clum A."/>
            <person name="Drula E."/>
            <person name="Henrissat B."/>
            <person name="Kohler A."/>
            <person name="Grigoriev I.V."/>
            <person name="Martin F.M."/>
            <person name="Hacquard S."/>
        </authorList>
    </citation>
    <scope>NUCLEOTIDE SEQUENCE</scope>
    <source>
        <strain evidence="3">MPI-CAGE-CH-0230</strain>
    </source>
</reference>
<evidence type="ECO:0000313" key="3">
    <source>
        <dbReference type="EMBL" id="KAH7027381.1"/>
    </source>
</evidence>
<evidence type="ECO:0000256" key="2">
    <source>
        <dbReference type="SAM" id="MobiDB-lite"/>
    </source>
</evidence>